<reference evidence="8" key="1">
    <citation type="submission" date="2013-07" db="EMBL/GenBank/DDBJ databases">
        <title>The Genome Sequence of Cryptococcus dejecticola CBS10117.</title>
        <authorList>
            <consortium name="The Broad Institute Genome Sequencing Platform"/>
            <person name="Cuomo C."/>
            <person name="Litvintseva A."/>
            <person name="Chen Y."/>
            <person name="Heitman J."/>
            <person name="Sun S."/>
            <person name="Springer D."/>
            <person name="Dromer F."/>
            <person name="Young S.K."/>
            <person name="Zeng Q."/>
            <person name="Gargeya S."/>
            <person name="Fitzgerald M."/>
            <person name="Abouelleil A."/>
            <person name="Alvarado L."/>
            <person name="Berlin A.M."/>
            <person name="Chapman S.B."/>
            <person name="Dewar J."/>
            <person name="Goldberg J."/>
            <person name="Griggs A."/>
            <person name="Gujja S."/>
            <person name="Hansen M."/>
            <person name="Howarth C."/>
            <person name="Imamovic A."/>
            <person name="Larimer J."/>
            <person name="McCowan C."/>
            <person name="Murphy C."/>
            <person name="Pearson M."/>
            <person name="Priest M."/>
            <person name="Roberts A."/>
            <person name="Saif S."/>
            <person name="Shea T."/>
            <person name="Sykes S."/>
            <person name="Wortman J."/>
            <person name="Nusbaum C."/>
            <person name="Birren B."/>
        </authorList>
    </citation>
    <scope>NUCLEOTIDE SEQUENCE [LARGE SCALE GENOMIC DNA]</scope>
    <source>
        <strain evidence="8">CBS 10117</strain>
    </source>
</reference>
<comment type="cofactor">
    <cofactor evidence="1">
        <name>Mn(2+)</name>
        <dbReference type="ChEBI" id="CHEBI:29035"/>
    </cofactor>
</comment>
<dbReference type="Gene3D" id="3.90.230.10">
    <property type="entry name" value="Creatinase/methionine aminopeptidase superfamily"/>
    <property type="match status" value="1"/>
</dbReference>
<dbReference type="SMART" id="SM01011">
    <property type="entry name" value="AMP_N"/>
    <property type="match status" value="1"/>
</dbReference>
<name>A0A1A5ZXC3_9TREE</name>
<dbReference type="OrthoDB" id="10261878at2759"/>
<dbReference type="PANTHER" id="PTHR43226:SF1">
    <property type="entry name" value="XAA-PRO DIPEPTIDASE"/>
    <property type="match status" value="1"/>
</dbReference>
<dbReference type="SUPFAM" id="SSF55920">
    <property type="entry name" value="Creatinase/aminopeptidase"/>
    <property type="match status" value="2"/>
</dbReference>
<evidence type="ECO:0000256" key="5">
    <source>
        <dbReference type="ARBA" id="ARBA00023211"/>
    </source>
</evidence>
<dbReference type="STRING" id="1296121.A0A1A5ZXC3"/>
<dbReference type="InterPro" id="IPR052433">
    <property type="entry name" value="X-Pro_dipept-like"/>
</dbReference>
<dbReference type="InterPro" id="IPR007865">
    <property type="entry name" value="Aminopep_P_N"/>
</dbReference>
<dbReference type="KEGG" id="kdj:28970913"/>
<evidence type="ECO:0000256" key="2">
    <source>
        <dbReference type="ARBA" id="ARBA00008766"/>
    </source>
</evidence>
<dbReference type="Pfam" id="PF05195">
    <property type="entry name" value="AMP_N"/>
    <property type="match status" value="1"/>
</dbReference>
<evidence type="ECO:0000256" key="1">
    <source>
        <dbReference type="ARBA" id="ARBA00001936"/>
    </source>
</evidence>
<dbReference type="CDD" id="cd01087">
    <property type="entry name" value="Prolidase"/>
    <property type="match status" value="1"/>
</dbReference>
<dbReference type="RefSeq" id="XP_018260296.2">
    <property type="nucleotide sequence ID" value="XM_018410487.2"/>
</dbReference>
<evidence type="ECO:0000256" key="3">
    <source>
        <dbReference type="ARBA" id="ARBA00022723"/>
    </source>
</evidence>
<organism evidence="8">
    <name type="scientific">Kwoniella dejecticola CBS 10117</name>
    <dbReference type="NCBI Taxonomy" id="1296121"/>
    <lineage>
        <taxon>Eukaryota</taxon>
        <taxon>Fungi</taxon>
        <taxon>Dikarya</taxon>
        <taxon>Basidiomycota</taxon>
        <taxon>Agaricomycotina</taxon>
        <taxon>Tremellomycetes</taxon>
        <taxon>Tremellales</taxon>
        <taxon>Cryptococcaceae</taxon>
        <taxon>Kwoniella</taxon>
    </lineage>
</organism>
<dbReference type="InterPro" id="IPR000994">
    <property type="entry name" value="Pept_M24"/>
</dbReference>
<proteinExistence type="inferred from homology"/>
<evidence type="ECO:0000256" key="6">
    <source>
        <dbReference type="RuleBase" id="RU000590"/>
    </source>
</evidence>
<evidence type="ECO:0000256" key="4">
    <source>
        <dbReference type="ARBA" id="ARBA00022801"/>
    </source>
</evidence>
<dbReference type="GO" id="GO:0070006">
    <property type="term" value="F:metalloaminopeptidase activity"/>
    <property type="evidence" value="ECO:0007669"/>
    <property type="project" value="InterPro"/>
</dbReference>
<keyword evidence="3 6" id="KW-0479">Metal-binding</keyword>
<dbReference type="PROSITE" id="PS00491">
    <property type="entry name" value="PROLINE_PEPTIDASE"/>
    <property type="match status" value="1"/>
</dbReference>
<comment type="similarity">
    <text evidence="2 6">Belongs to the peptidase M24B family.</text>
</comment>
<dbReference type="InterPro" id="IPR029149">
    <property type="entry name" value="Creatin/AminoP/Spt16_N"/>
</dbReference>
<dbReference type="GeneID" id="28970913"/>
<sequence length="571" mass="62975">MDYSSSTKTNTSPIKIFAMAAKYPARAHAHKVIKELAKLVPEDDRAKMHGIFLQASPTLYRDDTDRELPFHQEANFNYLTGVIQPSCSVAIFFAFGNDESSVNVFHNLFIPPEDPAETMWSVPPPSLEQAGHLFESDNIQHTTSLEGFLKSAVSCAPDAEVVLHTLPRTMEYPALPSIIGDMKALTITTDHLFTALHIARTTKDEAEIERIREANRISSGAHETVMRELGKFAAKRAQASIFSKSRTGKETLDQWEIESEADAEAIFVAACRRMGATTQAYLPIVASGSRASTLHYVCNDRLFPSTIIPRKAGDTSFTPPQLARGCCGTFAPTHAHETSPIEFHAKSFSPQVLLIDAGCEWQGYASDITRTIPIGNGGKFTKEAGEIYDLVLKMQKECESLLKPGVHWDTLHLHAHNTLIHGFIRLGIFQGDAEAILQSGVTAGLFPHGLGHSLGLDVHDSRQHLKSVHLDIPKTSTQTPAKLYAYLRIRRPLAKGMVLTIEPGCYFAPQLMDEHGVWDSQYVNKEVLRRYIGVGGVRIEDVVVVTDSGCENLTTVGRERSWIEEVCSGVA</sequence>
<dbReference type="GO" id="GO:0006508">
    <property type="term" value="P:proteolysis"/>
    <property type="evidence" value="ECO:0007669"/>
    <property type="project" value="TreeGrafter"/>
</dbReference>
<keyword evidence="5" id="KW-0464">Manganese</keyword>
<evidence type="ECO:0000313" key="8">
    <source>
        <dbReference type="EMBL" id="OBR82454.1"/>
    </source>
</evidence>
<accession>A0A1A5ZXC3</accession>
<dbReference type="InterPro" id="IPR001131">
    <property type="entry name" value="Peptidase_M24B_aminopep-P_CS"/>
</dbReference>
<dbReference type="VEuPathDB" id="FungiDB:I303_07214"/>
<dbReference type="EMBL" id="KI894035">
    <property type="protein sequence ID" value="OBR82454.1"/>
    <property type="molecule type" value="Genomic_DNA"/>
</dbReference>
<dbReference type="Gene3D" id="3.40.350.10">
    <property type="entry name" value="Creatinase/prolidase N-terminal domain"/>
    <property type="match status" value="1"/>
</dbReference>
<gene>
    <name evidence="8" type="ORF">I303_07214</name>
</gene>
<dbReference type="SUPFAM" id="SSF53092">
    <property type="entry name" value="Creatinase/prolidase N-terminal domain"/>
    <property type="match status" value="1"/>
</dbReference>
<dbReference type="GO" id="GO:0030145">
    <property type="term" value="F:manganese ion binding"/>
    <property type="evidence" value="ECO:0007669"/>
    <property type="project" value="InterPro"/>
</dbReference>
<protein>
    <submittedName>
        <fullName evidence="8">Xaa-Pro dipeptidase</fullName>
    </submittedName>
</protein>
<feature type="domain" description="Aminopeptidase P N-terminal" evidence="7">
    <location>
        <begin position="23"/>
        <end position="173"/>
    </location>
</feature>
<keyword evidence="4" id="KW-0378">Hydrolase</keyword>
<dbReference type="Pfam" id="PF00557">
    <property type="entry name" value="Peptidase_M24"/>
    <property type="match status" value="1"/>
</dbReference>
<dbReference type="PANTHER" id="PTHR43226">
    <property type="entry name" value="XAA-PRO AMINOPEPTIDASE 3"/>
    <property type="match status" value="1"/>
</dbReference>
<dbReference type="AlphaFoldDB" id="A0A1A5ZXC3"/>
<dbReference type="InterPro" id="IPR036005">
    <property type="entry name" value="Creatinase/aminopeptidase-like"/>
</dbReference>
<evidence type="ECO:0000259" key="7">
    <source>
        <dbReference type="SMART" id="SM01011"/>
    </source>
</evidence>